<gene>
    <name evidence="1" type="ORF">PABY_00420</name>
</gene>
<evidence type="ECO:0000313" key="1">
    <source>
        <dbReference type="EMBL" id="BES80475.1"/>
    </source>
</evidence>
<evidence type="ECO:0008006" key="3">
    <source>
        <dbReference type="Google" id="ProtNLM"/>
    </source>
</evidence>
<dbReference type="Proteomes" id="UP001341135">
    <property type="component" value="Chromosome"/>
</dbReference>
<organism evidence="1 2">
    <name type="scientific">Pyrodictium abyssi</name>
    <dbReference type="NCBI Taxonomy" id="54256"/>
    <lineage>
        <taxon>Archaea</taxon>
        <taxon>Thermoproteota</taxon>
        <taxon>Thermoprotei</taxon>
        <taxon>Desulfurococcales</taxon>
        <taxon>Pyrodictiaceae</taxon>
        <taxon>Pyrodictium</taxon>
    </lineage>
</organism>
<keyword evidence="2" id="KW-1185">Reference proteome</keyword>
<sequence length="181" mass="19143">MLAMRPTALALAGIVASAAALALLAGFATTQSPLNSFYATGTAEAVQEPIDVVSQLNTNIDPAAGAQGSKDMGSIKIYNRTDVNVVKLKITIANAAQLRPYFDYLQLVINSTANSNVPEIKAVLSLKKPSAVIILDNEDFAGSDSGGDYAQLQVKAYYEAREGMLFDSLPVILNFQVLSVS</sequence>
<reference evidence="1 2" key="1">
    <citation type="submission" date="2023-09" db="EMBL/GenBank/DDBJ databases">
        <title>Pyrofollis japonicus gen. nov. sp. nov., a novel member of the family Pyrodictiaceae isolated from the Iheya North hydrothermal field.</title>
        <authorList>
            <person name="Miyazaki U."/>
            <person name="Sanari M."/>
            <person name="Tame A."/>
            <person name="Kitajima M."/>
            <person name="Okamoto A."/>
            <person name="Sawayama S."/>
            <person name="Miyazaki J."/>
            <person name="Takai K."/>
            <person name="Nakagawa S."/>
        </authorList>
    </citation>
    <scope>NUCLEOTIDE SEQUENCE [LARGE SCALE GENOMIC DNA]</scope>
    <source>
        <strain evidence="1 2">AV2</strain>
    </source>
</reference>
<name>A0ABM8IUK8_9CREN</name>
<proteinExistence type="predicted"/>
<dbReference type="EMBL" id="AP028907">
    <property type="protein sequence ID" value="BES80475.1"/>
    <property type="molecule type" value="Genomic_DNA"/>
</dbReference>
<evidence type="ECO:0000313" key="2">
    <source>
        <dbReference type="Proteomes" id="UP001341135"/>
    </source>
</evidence>
<accession>A0ABM8IUK8</accession>
<protein>
    <recommendedName>
        <fullName evidence="3">Flagellar protein FliL</fullName>
    </recommendedName>
</protein>